<dbReference type="PRINTS" id="PR00744">
    <property type="entry name" value="GLHYDRLASE37"/>
</dbReference>
<dbReference type="InterPro" id="IPR018232">
    <property type="entry name" value="Glyco_hydro_37_CS"/>
</dbReference>
<dbReference type="EC" id="3.2.1.28" evidence="4"/>
<accession>A0A7W7AL54</accession>
<evidence type="ECO:0000313" key="5">
    <source>
        <dbReference type="Proteomes" id="UP000574769"/>
    </source>
</evidence>
<feature type="signal peptide" evidence="3">
    <location>
        <begin position="1"/>
        <end position="21"/>
    </location>
</feature>
<gene>
    <name evidence="4" type="ORF">GGQ96_003223</name>
</gene>
<dbReference type="PROSITE" id="PS00928">
    <property type="entry name" value="TREHALASE_2"/>
    <property type="match status" value="1"/>
</dbReference>
<protein>
    <submittedName>
        <fullName evidence="4">Alpha,alpha-trehalase</fullName>
        <ecNumber evidence="4">3.2.1.28</ecNumber>
    </submittedName>
</protein>
<dbReference type="PANTHER" id="PTHR23403:SF1">
    <property type="entry name" value="TREHALASE"/>
    <property type="match status" value="1"/>
</dbReference>
<name>A0A7W7AL54_9SPHN</name>
<dbReference type="GO" id="GO:0004555">
    <property type="term" value="F:alpha,alpha-trehalase activity"/>
    <property type="evidence" value="ECO:0007669"/>
    <property type="project" value="UniProtKB-EC"/>
</dbReference>
<dbReference type="RefSeq" id="WP_246360661.1">
    <property type="nucleotide sequence ID" value="NZ_JACHNY010000007.1"/>
</dbReference>
<sequence>MTRRLTLATAAGLLTLSPAAAQTSPGAMPPSPAQVFGPLYHAVEMRRIFPDSKTFADAVPKRPAAAILAAYRACRCDDDAALRRFVAAHFALAPDAAPRPQEKLPLVDHIDRLWPQLTRTSMTVPPGASALPLPRPYVVPGGRFREMYYWDSWFTMLGLQASRQQRLVEDMIVDFGSLIDRYGHIPNGTRSYYLSRSQPPFFYLIAAMSRDPATLATRTRQLRAEHDWWMRGSQDLAPGGEQARVVRLADGTLLNRYWDDRDDPRDESYREDAELAAATPGRDPRQLYRDLRAAAESGWDFSSRWLGDRRTLATIRTTRLLPVDLNSLMVGMERALADQYRKLGDAATADAFARQAETRATAIRRLMWNGRFFADYDLDAKAVSDQPTAAMTVPLFAGIATPDQARATAAALAPLIGEGGVRTTLIASGQQWDDPNGWAPLQWTAITGLRRYGLAAPAARIKAAWLATVAREYAASGKLLEKYDVTERKPGGGGEYPTQDGFGWTNGVTRALLAER</sequence>
<dbReference type="InterPro" id="IPR012341">
    <property type="entry name" value="6hp_glycosidase-like_sf"/>
</dbReference>
<comment type="caution">
    <text evidence="4">The sequence shown here is derived from an EMBL/GenBank/DDBJ whole genome shotgun (WGS) entry which is preliminary data.</text>
</comment>
<reference evidence="4 5" key="1">
    <citation type="submission" date="2020-08" db="EMBL/GenBank/DDBJ databases">
        <title>Genomic Encyclopedia of Type Strains, Phase IV (KMG-IV): sequencing the most valuable type-strain genomes for metagenomic binning, comparative biology and taxonomic classification.</title>
        <authorList>
            <person name="Goeker M."/>
        </authorList>
    </citation>
    <scope>NUCLEOTIDE SEQUENCE [LARGE SCALE GENOMIC DNA]</scope>
    <source>
        <strain evidence="4 5">DSM 15867</strain>
    </source>
</reference>
<dbReference type="PANTHER" id="PTHR23403">
    <property type="entry name" value="TREHALASE"/>
    <property type="match status" value="1"/>
</dbReference>
<dbReference type="Gene3D" id="1.50.10.10">
    <property type="match status" value="1"/>
</dbReference>
<dbReference type="InterPro" id="IPR008928">
    <property type="entry name" value="6-hairpin_glycosidase_sf"/>
</dbReference>
<evidence type="ECO:0000256" key="3">
    <source>
        <dbReference type="SAM" id="SignalP"/>
    </source>
</evidence>
<evidence type="ECO:0000313" key="4">
    <source>
        <dbReference type="EMBL" id="MBB4619073.1"/>
    </source>
</evidence>
<feature type="chain" id="PRO_5030819606" evidence="3">
    <location>
        <begin position="22"/>
        <end position="516"/>
    </location>
</feature>
<keyword evidence="3" id="KW-0732">Signal</keyword>
<dbReference type="InterPro" id="IPR001661">
    <property type="entry name" value="Glyco_hydro_37"/>
</dbReference>
<dbReference type="AlphaFoldDB" id="A0A7W7AL54"/>
<evidence type="ECO:0000256" key="1">
    <source>
        <dbReference type="ARBA" id="ARBA00022801"/>
    </source>
</evidence>
<organism evidence="4 5">
    <name type="scientific">Sphingomonas abaci</name>
    <dbReference type="NCBI Taxonomy" id="237611"/>
    <lineage>
        <taxon>Bacteria</taxon>
        <taxon>Pseudomonadati</taxon>
        <taxon>Pseudomonadota</taxon>
        <taxon>Alphaproteobacteria</taxon>
        <taxon>Sphingomonadales</taxon>
        <taxon>Sphingomonadaceae</taxon>
        <taxon>Sphingomonas</taxon>
    </lineage>
</organism>
<dbReference type="SUPFAM" id="SSF48208">
    <property type="entry name" value="Six-hairpin glycosidases"/>
    <property type="match status" value="1"/>
</dbReference>
<dbReference type="GO" id="GO:0005993">
    <property type="term" value="P:trehalose catabolic process"/>
    <property type="evidence" value="ECO:0007669"/>
    <property type="project" value="TreeGrafter"/>
</dbReference>
<dbReference type="NCBIfam" id="NF009773">
    <property type="entry name" value="PRK13270.1"/>
    <property type="match status" value="1"/>
</dbReference>
<keyword evidence="5" id="KW-1185">Reference proteome</keyword>
<proteinExistence type="predicted"/>
<dbReference type="Pfam" id="PF01204">
    <property type="entry name" value="Trehalase"/>
    <property type="match status" value="1"/>
</dbReference>
<evidence type="ECO:0000256" key="2">
    <source>
        <dbReference type="ARBA" id="ARBA00023295"/>
    </source>
</evidence>
<dbReference type="Proteomes" id="UP000574769">
    <property type="component" value="Unassembled WGS sequence"/>
</dbReference>
<keyword evidence="2 4" id="KW-0326">Glycosidase</keyword>
<keyword evidence="1 4" id="KW-0378">Hydrolase</keyword>
<dbReference type="EMBL" id="JACHNY010000007">
    <property type="protein sequence ID" value="MBB4619073.1"/>
    <property type="molecule type" value="Genomic_DNA"/>
</dbReference>